<dbReference type="PANTHER" id="PTHR43399">
    <property type="entry name" value="SUBTILISIN-RELATED"/>
    <property type="match status" value="1"/>
</dbReference>
<keyword evidence="4 5" id="KW-0720">Serine protease</keyword>
<comment type="similarity">
    <text evidence="1 5 6">Belongs to the peptidase S8 family.</text>
</comment>
<dbReference type="OrthoDB" id="9798386at2"/>
<feature type="coiled-coil region" evidence="7">
    <location>
        <begin position="173"/>
        <end position="200"/>
    </location>
</feature>
<dbReference type="InterPro" id="IPR000209">
    <property type="entry name" value="Peptidase_S8/S53_dom"/>
</dbReference>
<dbReference type="PANTHER" id="PTHR43399:SF4">
    <property type="entry name" value="CELL WALL-ASSOCIATED PROTEASE"/>
    <property type="match status" value="1"/>
</dbReference>
<dbReference type="PROSITE" id="PS00138">
    <property type="entry name" value="SUBTILASE_SER"/>
    <property type="match status" value="1"/>
</dbReference>
<dbReference type="KEGG" id="nmf:NMS_0796"/>
<dbReference type="STRING" id="1454201.NMS_0796"/>
<dbReference type="PROSITE" id="PS00136">
    <property type="entry name" value="SUBTILASE_ASP"/>
    <property type="match status" value="1"/>
</dbReference>
<evidence type="ECO:0000256" key="2">
    <source>
        <dbReference type="ARBA" id="ARBA00022670"/>
    </source>
</evidence>
<dbReference type="InterPro" id="IPR023827">
    <property type="entry name" value="Peptidase_S8_Asp-AS"/>
</dbReference>
<feature type="domain" description="Peptidase S8/S53" evidence="9">
    <location>
        <begin position="93"/>
        <end position="511"/>
    </location>
</feature>
<dbReference type="CDD" id="cd07483">
    <property type="entry name" value="Peptidases_S8_Subtilisin_Novo-like"/>
    <property type="match status" value="1"/>
</dbReference>
<keyword evidence="8" id="KW-0732">Signal</keyword>
<feature type="active site" description="Charge relay system" evidence="5">
    <location>
        <position position="308"/>
    </location>
</feature>
<evidence type="ECO:0000256" key="6">
    <source>
        <dbReference type="RuleBase" id="RU003355"/>
    </source>
</evidence>
<keyword evidence="11" id="KW-1185">Reference proteome</keyword>
<dbReference type="InterPro" id="IPR051048">
    <property type="entry name" value="Peptidase_S8/S53_subtilisin"/>
</dbReference>
<dbReference type="PROSITE" id="PS51257">
    <property type="entry name" value="PROKAR_LIPOPROTEIN"/>
    <property type="match status" value="1"/>
</dbReference>
<reference evidence="10 11" key="1">
    <citation type="journal article" date="2014" name="Proc. Natl. Acad. Sci. U.S.A.">
        <title>Functional characterization of flavobacteria rhodopsins reveals a unique class of light-driven chloride pump in bacteria.</title>
        <authorList>
            <person name="Yoshizawa S."/>
            <person name="Kumagai Y."/>
            <person name="Kim H."/>
            <person name="Ogura Y."/>
            <person name="Hayashi T."/>
            <person name="Iwasaki W."/>
            <person name="DeLong E.F."/>
            <person name="Kogure K."/>
        </authorList>
    </citation>
    <scope>NUCLEOTIDE SEQUENCE [LARGE SCALE GENOMIC DNA]</scope>
    <source>
        <strain evidence="10 11">S1-08</strain>
    </source>
</reference>
<dbReference type="SUPFAM" id="SSF52743">
    <property type="entry name" value="Subtilisin-like"/>
    <property type="match status" value="1"/>
</dbReference>
<dbReference type="Pfam" id="PF00082">
    <property type="entry name" value="Peptidase_S8"/>
    <property type="match status" value="1"/>
</dbReference>
<sequence>MKYTFLKYSFLSIAAAGLLTGCGGSSLNIASPPIENIDQRPLKVQELSEIQAKNWKDLDLLNDTVPGMSVDRAYSELLTTTTANGAKVIRKGQPVIVAIIDSGVDIEHEDLDDVIWTNEDEIPGNGIDDDNNGYIDDIHGWNFLGDIVDENLEYERIVRDKGKLPANVVAKAQKEYDEKVAEASQNKMRYEQILQQVNQIDAVLTKFAGTADYTEADIERAAKSEDEQVQQAASALNFFMSQGLEDAAQAREELTKLITDATNLMNGDKLKTNYRRDILGDDPYVWDTGVYGNNEYSGPDPEKADAFHGTHVAGIVAAERDNDLGVNGVANNARIMVLRAVSQADEYDKDVARAIRYAADNGAKVINTSFGKYHSPNPEWVWDAIKYAASKDVLIVNAAGNESLDTDFTQVYPQDQLGSNANISDNFLTVGALGPVYGPNMIAGFSNYGKSSVDVFAPGVAVYSTAPLNTYRNAGGTSMASPAVAGVAAVLRSQFPNLSAAQTKQIIMDSGLTTNIDVVLGDDSTKRFMDITSSGKMVNLYNALILASKM</sequence>
<dbReference type="Gene3D" id="3.40.50.200">
    <property type="entry name" value="Peptidase S8/S53 domain"/>
    <property type="match status" value="2"/>
</dbReference>
<keyword evidence="3 5" id="KW-0378">Hydrolase</keyword>
<evidence type="ECO:0000256" key="3">
    <source>
        <dbReference type="ARBA" id="ARBA00022801"/>
    </source>
</evidence>
<dbReference type="InterPro" id="IPR034080">
    <property type="entry name" value="Protease_P7-like_dom"/>
</dbReference>
<dbReference type="EMBL" id="AP014548">
    <property type="protein sequence ID" value="BAO54805.1"/>
    <property type="molecule type" value="Genomic_DNA"/>
</dbReference>
<dbReference type="InterPro" id="IPR015500">
    <property type="entry name" value="Peptidase_S8_subtilisin-rel"/>
</dbReference>
<dbReference type="InterPro" id="IPR023828">
    <property type="entry name" value="Peptidase_S8_Ser-AS"/>
</dbReference>
<dbReference type="AlphaFoldDB" id="W8VQ24"/>
<evidence type="ECO:0000313" key="10">
    <source>
        <dbReference type="EMBL" id="BAO54805.1"/>
    </source>
</evidence>
<dbReference type="PRINTS" id="PR00723">
    <property type="entry name" value="SUBTILISIN"/>
</dbReference>
<feature type="active site" description="Charge relay system" evidence="5">
    <location>
        <position position="101"/>
    </location>
</feature>
<dbReference type="PROSITE" id="PS51892">
    <property type="entry name" value="SUBTILASE"/>
    <property type="match status" value="1"/>
</dbReference>
<dbReference type="InterPro" id="IPR022398">
    <property type="entry name" value="Peptidase_S8_His-AS"/>
</dbReference>
<dbReference type="Proteomes" id="UP000031760">
    <property type="component" value="Chromosome"/>
</dbReference>
<name>W8VQ24_9FLAO</name>
<dbReference type="GO" id="GO:0004252">
    <property type="term" value="F:serine-type endopeptidase activity"/>
    <property type="evidence" value="ECO:0007669"/>
    <property type="project" value="UniProtKB-UniRule"/>
</dbReference>
<evidence type="ECO:0000313" key="11">
    <source>
        <dbReference type="Proteomes" id="UP000031760"/>
    </source>
</evidence>
<organism evidence="10 11">
    <name type="scientific">Nonlabens marinus S1-08</name>
    <dbReference type="NCBI Taxonomy" id="1454201"/>
    <lineage>
        <taxon>Bacteria</taxon>
        <taxon>Pseudomonadati</taxon>
        <taxon>Bacteroidota</taxon>
        <taxon>Flavobacteriia</taxon>
        <taxon>Flavobacteriales</taxon>
        <taxon>Flavobacteriaceae</taxon>
        <taxon>Nonlabens</taxon>
    </lineage>
</organism>
<dbReference type="RefSeq" id="WP_041495503.1">
    <property type="nucleotide sequence ID" value="NZ_AP014548.1"/>
</dbReference>
<dbReference type="InterPro" id="IPR017308">
    <property type="entry name" value="Pept_S8_subtilisin_bacteroid"/>
</dbReference>
<evidence type="ECO:0000256" key="5">
    <source>
        <dbReference type="PROSITE-ProRule" id="PRU01240"/>
    </source>
</evidence>
<keyword evidence="7" id="KW-0175">Coiled coil</keyword>
<evidence type="ECO:0000256" key="7">
    <source>
        <dbReference type="SAM" id="Coils"/>
    </source>
</evidence>
<gene>
    <name evidence="10" type="ORF">NMS_0796</name>
</gene>
<evidence type="ECO:0000256" key="4">
    <source>
        <dbReference type="ARBA" id="ARBA00022825"/>
    </source>
</evidence>
<proteinExistence type="inferred from homology"/>
<evidence type="ECO:0000259" key="9">
    <source>
        <dbReference type="Pfam" id="PF00082"/>
    </source>
</evidence>
<dbReference type="GO" id="GO:0006508">
    <property type="term" value="P:proteolysis"/>
    <property type="evidence" value="ECO:0007669"/>
    <property type="project" value="UniProtKB-KW"/>
</dbReference>
<evidence type="ECO:0000256" key="8">
    <source>
        <dbReference type="SAM" id="SignalP"/>
    </source>
</evidence>
<protein>
    <submittedName>
        <fullName evidence="10">Protease</fullName>
    </submittedName>
</protein>
<dbReference type="PROSITE" id="PS00137">
    <property type="entry name" value="SUBTILASE_HIS"/>
    <property type="match status" value="1"/>
</dbReference>
<feature type="chain" id="PRO_5004914149" evidence="8">
    <location>
        <begin position="31"/>
        <end position="550"/>
    </location>
</feature>
<accession>W8VQ24</accession>
<dbReference type="InterPro" id="IPR036852">
    <property type="entry name" value="Peptidase_S8/S53_dom_sf"/>
</dbReference>
<evidence type="ECO:0000256" key="1">
    <source>
        <dbReference type="ARBA" id="ARBA00011073"/>
    </source>
</evidence>
<feature type="active site" description="Charge relay system" evidence="5">
    <location>
        <position position="478"/>
    </location>
</feature>
<feature type="signal peptide" evidence="8">
    <location>
        <begin position="1"/>
        <end position="30"/>
    </location>
</feature>
<dbReference type="PIRSF" id="PIRSF037892">
    <property type="entry name" value="Subtilisin_rel_SRU_0565"/>
    <property type="match status" value="1"/>
</dbReference>
<dbReference type="HOGENOM" id="CLU_022359_0_0_10"/>
<keyword evidence="2 5" id="KW-0645">Protease</keyword>